<protein>
    <submittedName>
        <fullName evidence="1">Uncharacterized protein</fullName>
    </submittedName>
</protein>
<dbReference type="STRING" id="235985.SAMN05414137_119145"/>
<dbReference type="RefSeq" id="WP_042444691.1">
    <property type="nucleotide sequence ID" value="NZ_BBPN01000007.1"/>
</dbReference>
<dbReference type="AlphaFoldDB" id="A0A1H7W0Z9"/>
<dbReference type="EMBL" id="FOAZ01000019">
    <property type="protein sequence ID" value="SEM15262.1"/>
    <property type="molecule type" value="Genomic_DNA"/>
</dbReference>
<gene>
    <name evidence="1" type="ORF">SAMN05414137_119145</name>
</gene>
<keyword evidence="2" id="KW-1185">Reference proteome</keyword>
<evidence type="ECO:0000313" key="2">
    <source>
        <dbReference type="Proteomes" id="UP000183015"/>
    </source>
</evidence>
<proteinExistence type="predicted"/>
<accession>A0A1H7W0Z9</accession>
<sequence>MTVFHCTTCATALTNDLAELPRLPAFPEFDGRVQADGLRRAPSTVPAGYFAVQPEPWGAPFAPTDDCVAAYPGGPCMTDPDGDGFLVSAGPRDTVVIHPDDAPELRPDPDYRDAGCCGLRGTEGMNRFCPGCGAEVGTQVSECYTPYELHLDPGRVRRTA</sequence>
<evidence type="ECO:0000313" key="1">
    <source>
        <dbReference type="EMBL" id="SEM15262.1"/>
    </source>
</evidence>
<dbReference type="OrthoDB" id="3280727at2"/>
<reference evidence="2" key="1">
    <citation type="submission" date="2016-10" db="EMBL/GenBank/DDBJ databases">
        <authorList>
            <person name="Varghese N."/>
        </authorList>
    </citation>
    <scope>NUCLEOTIDE SEQUENCE [LARGE SCALE GENOMIC DNA]</scope>
    <source>
        <strain evidence="2">DSM 45096 / BCRC 16803 / CGMCC 4.1857 / CIP 109030 / JCM 12277 / KCTC 19219 / NBRC 100920 / 33214</strain>
    </source>
</reference>
<dbReference type="Proteomes" id="UP000183015">
    <property type="component" value="Unassembled WGS sequence"/>
</dbReference>
<name>A0A1H7W0Z9_STRJI</name>
<organism evidence="1 2">
    <name type="scientific">Streptacidiphilus jiangxiensis</name>
    <dbReference type="NCBI Taxonomy" id="235985"/>
    <lineage>
        <taxon>Bacteria</taxon>
        <taxon>Bacillati</taxon>
        <taxon>Actinomycetota</taxon>
        <taxon>Actinomycetes</taxon>
        <taxon>Kitasatosporales</taxon>
        <taxon>Streptomycetaceae</taxon>
        <taxon>Streptacidiphilus</taxon>
    </lineage>
</organism>